<dbReference type="Pfam" id="PF02481">
    <property type="entry name" value="DNA_processg_A"/>
    <property type="match status" value="1"/>
</dbReference>
<evidence type="ECO:0000313" key="4">
    <source>
        <dbReference type="Proteomes" id="UP001597135"/>
    </source>
</evidence>
<dbReference type="SUPFAM" id="SSF102405">
    <property type="entry name" value="MCP/YpsA-like"/>
    <property type="match status" value="1"/>
</dbReference>
<name>A0ABW3ZL10_9RHOB</name>
<comment type="similarity">
    <text evidence="1">Belongs to the DprA/Smf family.</text>
</comment>
<dbReference type="InterPro" id="IPR003488">
    <property type="entry name" value="DprA"/>
</dbReference>
<gene>
    <name evidence="3" type="ORF">ACFQ4E_15190</name>
</gene>
<dbReference type="InterPro" id="IPR057666">
    <property type="entry name" value="DrpA_SLOG"/>
</dbReference>
<proteinExistence type="inferred from homology"/>
<keyword evidence="4" id="KW-1185">Reference proteome</keyword>
<comment type="caution">
    <text evidence="3">The sequence shown here is derived from an EMBL/GenBank/DDBJ whole genome shotgun (WGS) entry which is preliminary data.</text>
</comment>
<dbReference type="RefSeq" id="WP_386805007.1">
    <property type="nucleotide sequence ID" value="NZ_JBHTMU010000031.1"/>
</dbReference>
<feature type="domain" description="Smf/DprA SLOG" evidence="2">
    <location>
        <begin position="89"/>
        <end position="165"/>
    </location>
</feature>
<dbReference type="EMBL" id="JBHTMU010000031">
    <property type="protein sequence ID" value="MFD1343771.1"/>
    <property type="molecule type" value="Genomic_DNA"/>
</dbReference>
<dbReference type="Proteomes" id="UP001597135">
    <property type="component" value="Unassembled WGS sequence"/>
</dbReference>
<accession>A0ABW3ZL10</accession>
<sequence length="165" mass="17251">MTGDAFSSTHPLLPPTSEESRIAWLRLLRSRRVGISTFYRLMAEHGAAEPALAALPALARAAGIEDYTTCPEGVVRAELAAGRAARARLICRGDPDYPARLDDLADAPPMLWMIGAPALLSRPAVALVGARNASSLGLRMARAIARGLGEAGVVVVSGLARGIDA</sequence>
<reference evidence="4" key="1">
    <citation type="journal article" date="2019" name="Int. J. Syst. Evol. Microbiol.">
        <title>The Global Catalogue of Microorganisms (GCM) 10K type strain sequencing project: providing services to taxonomists for standard genome sequencing and annotation.</title>
        <authorList>
            <consortium name="The Broad Institute Genomics Platform"/>
            <consortium name="The Broad Institute Genome Sequencing Center for Infectious Disease"/>
            <person name="Wu L."/>
            <person name="Ma J."/>
        </authorList>
    </citation>
    <scope>NUCLEOTIDE SEQUENCE [LARGE SCALE GENOMIC DNA]</scope>
    <source>
        <strain evidence="4">CCUG 62953</strain>
    </source>
</reference>
<protein>
    <submittedName>
        <fullName evidence="3">DNA-processing protein DprA</fullName>
    </submittedName>
</protein>
<feature type="non-terminal residue" evidence="3">
    <location>
        <position position="165"/>
    </location>
</feature>
<evidence type="ECO:0000256" key="1">
    <source>
        <dbReference type="ARBA" id="ARBA00006525"/>
    </source>
</evidence>
<dbReference type="Pfam" id="PF21102">
    <property type="entry name" value="DprA_N"/>
    <property type="match status" value="1"/>
</dbReference>
<dbReference type="Gene3D" id="3.40.50.450">
    <property type="match status" value="1"/>
</dbReference>
<evidence type="ECO:0000313" key="3">
    <source>
        <dbReference type="EMBL" id="MFD1343771.1"/>
    </source>
</evidence>
<dbReference type="PANTHER" id="PTHR43022:SF1">
    <property type="entry name" value="PROTEIN SMF"/>
    <property type="match status" value="1"/>
</dbReference>
<dbReference type="PANTHER" id="PTHR43022">
    <property type="entry name" value="PROTEIN SMF"/>
    <property type="match status" value="1"/>
</dbReference>
<evidence type="ECO:0000259" key="2">
    <source>
        <dbReference type="Pfam" id="PF02481"/>
    </source>
</evidence>
<organism evidence="3 4">
    <name type="scientific">Litorisediminicola beolgyonensis</name>
    <dbReference type="NCBI Taxonomy" id="1173614"/>
    <lineage>
        <taxon>Bacteria</taxon>
        <taxon>Pseudomonadati</taxon>
        <taxon>Pseudomonadota</taxon>
        <taxon>Alphaproteobacteria</taxon>
        <taxon>Rhodobacterales</taxon>
        <taxon>Paracoccaceae</taxon>
        <taxon>Litorisediminicola</taxon>
    </lineage>
</organism>